<proteinExistence type="inferred from homology"/>
<comment type="subcellular location">
    <subcellularLocation>
        <location evidence="1">Secreted</location>
    </subcellularLocation>
</comment>
<dbReference type="InterPro" id="IPR004911">
    <property type="entry name" value="Interferon-induced_GILT"/>
</dbReference>
<evidence type="ECO:0000256" key="2">
    <source>
        <dbReference type="ARBA" id="ARBA00005679"/>
    </source>
</evidence>
<keyword evidence="6" id="KW-0812">Transmembrane</keyword>
<dbReference type="GO" id="GO:0016671">
    <property type="term" value="F:oxidoreductase activity, acting on a sulfur group of donors, disulfide as acceptor"/>
    <property type="evidence" value="ECO:0007669"/>
    <property type="project" value="InterPro"/>
</dbReference>
<dbReference type="GO" id="GO:0005576">
    <property type="term" value="C:extracellular region"/>
    <property type="evidence" value="ECO:0007669"/>
    <property type="project" value="UniProtKB-SubCell"/>
</dbReference>
<dbReference type="Pfam" id="PF03227">
    <property type="entry name" value="GILT"/>
    <property type="match status" value="1"/>
</dbReference>
<comment type="caution">
    <text evidence="7">The sequence shown here is derived from an EMBL/GenBank/DDBJ whole genome shotgun (WGS) entry which is preliminary data.</text>
</comment>
<evidence type="ECO:0000256" key="3">
    <source>
        <dbReference type="ARBA" id="ARBA00022525"/>
    </source>
</evidence>
<comment type="similarity">
    <text evidence="2">Belongs to the GILT family.</text>
</comment>
<keyword evidence="3" id="KW-0964">Secreted</keyword>
<evidence type="ECO:0000256" key="1">
    <source>
        <dbReference type="ARBA" id="ARBA00004613"/>
    </source>
</evidence>
<keyword evidence="5" id="KW-0325">Glycoprotein</keyword>
<keyword evidence="4" id="KW-0732">Signal</keyword>
<name>A0A9W8KVI6_9FUNG</name>
<evidence type="ECO:0000313" key="7">
    <source>
        <dbReference type="EMBL" id="KAJ2669658.1"/>
    </source>
</evidence>
<dbReference type="EMBL" id="JANBTW010000144">
    <property type="protein sequence ID" value="KAJ2669658.1"/>
    <property type="molecule type" value="Genomic_DNA"/>
</dbReference>
<evidence type="ECO:0000256" key="6">
    <source>
        <dbReference type="SAM" id="Phobius"/>
    </source>
</evidence>
<protein>
    <recommendedName>
        <fullName evidence="9">Gamma interferon inducible lysosomal thiol reductase</fullName>
    </recommendedName>
</protein>
<gene>
    <name evidence="7" type="ORF">GGI25_006083</name>
</gene>
<dbReference type="Proteomes" id="UP001151518">
    <property type="component" value="Unassembled WGS sequence"/>
</dbReference>
<accession>A0A9W8KVI6</accession>
<organism evidence="7 8">
    <name type="scientific">Coemansia spiralis</name>
    <dbReference type="NCBI Taxonomy" id="417178"/>
    <lineage>
        <taxon>Eukaryota</taxon>
        <taxon>Fungi</taxon>
        <taxon>Fungi incertae sedis</taxon>
        <taxon>Zoopagomycota</taxon>
        <taxon>Kickxellomycotina</taxon>
        <taxon>Kickxellomycetes</taxon>
        <taxon>Kickxellales</taxon>
        <taxon>Kickxellaceae</taxon>
        <taxon>Coemansia</taxon>
    </lineage>
</organism>
<sequence length="252" mass="28247">MDEYSQLLPQPNKSQQPRRRRSPKWLFFILLGLLAALTLVLVHKQSAEQRIQQPLNVPDKVPVEFFVMSRCPDAALMEQVFAEVVPQVHTIMDVKLNYFAKLDSNSTLGAKCAHGEAECHGNIHELCALKHTKELPLFWRFLVCLNKKLDMVGDMDFTLECASAAGLDTAALLQCVGGQEGKELFRQSVENTVYSGVKRSATVFVAGQKRCVEDSGWRECPGGHRPEDFVRDICKAQKGAKPSICSQYPGYY</sequence>
<dbReference type="PANTHER" id="PTHR13234:SF8">
    <property type="entry name" value="GAMMA-INTERFERON-INDUCIBLE LYSOSOMAL THIOL REDUCTASE"/>
    <property type="match status" value="1"/>
</dbReference>
<evidence type="ECO:0000256" key="4">
    <source>
        <dbReference type="ARBA" id="ARBA00022729"/>
    </source>
</evidence>
<evidence type="ECO:0008006" key="9">
    <source>
        <dbReference type="Google" id="ProtNLM"/>
    </source>
</evidence>
<keyword evidence="6" id="KW-1133">Transmembrane helix</keyword>
<evidence type="ECO:0000313" key="8">
    <source>
        <dbReference type="Proteomes" id="UP001151518"/>
    </source>
</evidence>
<dbReference type="OrthoDB" id="958254at2759"/>
<reference evidence="7" key="1">
    <citation type="submission" date="2022-07" db="EMBL/GenBank/DDBJ databases">
        <title>Phylogenomic reconstructions and comparative analyses of Kickxellomycotina fungi.</title>
        <authorList>
            <person name="Reynolds N.K."/>
            <person name="Stajich J.E."/>
            <person name="Barry K."/>
            <person name="Grigoriev I.V."/>
            <person name="Crous P."/>
            <person name="Smith M.E."/>
        </authorList>
    </citation>
    <scope>NUCLEOTIDE SEQUENCE</scope>
    <source>
        <strain evidence="7">NRRL 3115</strain>
    </source>
</reference>
<evidence type="ECO:0000256" key="5">
    <source>
        <dbReference type="ARBA" id="ARBA00023180"/>
    </source>
</evidence>
<dbReference type="AlphaFoldDB" id="A0A9W8KVI6"/>
<feature type="transmembrane region" description="Helical" evidence="6">
    <location>
        <begin position="25"/>
        <end position="43"/>
    </location>
</feature>
<dbReference type="PANTHER" id="PTHR13234">
    <property type="entry name" value="GAMMA-INTERFERON INDUCIBLE LYSOSOMAL THIOL REDUCTASE GILT"/>
    <property type="match status" value="1"/>
</dbReference>
<keyword evidence="6" id="KW-0472">Membrane</keyword>
<dbReference type="Gene3D" id="3.40.30.10">
    <property type="entry name" value="Glutaredoxin"/>
    <property type="match status" value="1"/>
</dbReference>